<evidence type="ECO:0008006" key="4">
    <source>
        <dbReference type="Google" id="ProtNLM"/>
    </source>
</evidence>
<dbReference type="Pfam" id="PF07538">
    <property type="entry name" value="ChW"/>
    <property type="match status" value="1"/>
</dbReference>
<comment type="caution">
    <text evidence="2">The sequence shown here is derived from an EMBL/GenBank/DDBJ whole genome shotgun (WGS) entry which is preliminary data.</text>
</comment>
<dbReference type="InterPro" id="IPR006637">
    <property type="entry name" value="ChW"/>
</dbReference>
<gene>
    <name evidence="2" type="ORF">HLH48_04390</name>
</gene>
<dbReference type="RefSeq" id="WP_182996293.1">
    <property type="nucleotide sequence ID" value="NZ_JABEQJ010000004.1"/>
</dbReference>
<organism evidence="2 3">
    <name type="scientific">Gluconacetobacter sacchari</name>
    <dbReference type="NCBI Taxonomy" id="92759"/>
    <lineage>
        <taxon>Bacteria</taxon>
        <taxon>Pseudomonadati</taxon>
        <taxon>Pseudomonadota</taxon>
        <taxon>Alphaproteobacteria</taxon>
        <taxon>Acetobacterales</taxon>
        <taxon>Acetobacteraceae</taxon>
        <taxon>Gluconacetobacter</taxon>
    </lineage>
</organism>
<feature type="region of interest" description="Disordered" evidence="1">
    <location>
        <begin position="297"/>
        <end position="361"/>
    </location>
</feature>
<dbReference type="EMBL" id="JABEQJ010000004">
    <property type="protein sequence ID" value="MBB2159416.1"/>
    <property type="molecule type" value="Genomic_DNA"/>
</dbReference>
<reference evidence="2 3" key="1">
    <citation type="submission" date="2020-04" db="EMBL/GenBank/DDBJ databases">
        <title>Description of novel Gluconacetobacter.</title>
        <authorList>
            <person name="Sombolestani A."/>
        </authorList>
    </citation>
    <scope>NUCLEOTIDE SEQUENCE [LARGE SCALE GENOMIC DNA]</scope>
    <source>
        <strain evidence="2 3">LMG 19747</strain>
    </source>
</reference>
<evidence type="ECO:0000256" key="1">
    <source>
        <dbReference type="SAM" id="MobiDB-lite"/>
    </source>
</evidence>
<name>A0A7W4NKG9_9PROT</name>
<accession>A0A7W4NKG9</accession>
<dbReference type="AlphaFoldDB" id="A0A7W4NKG9"/>
<evidence type="ECO:0000313" key="3">
    <source>
        <dbReference type="Proteomes" id="UP000589085"/>
    </source>
</evidence>
<dbReference type="Proteomes" id="UP000589085">
    <property type="component" value="Unassembled WGS sequence"/>
</dbReference>
<proteinExistence type="predicted"/>
<feature type="compositionally biased region" description="Low complexity" evidence="1">
    <location>
        <begin position="333"/>
        <end position="346"/>
    </location>
</feature>
<sequence>MPDSMATDNPSRITDLKVAGRVMTLDAGLYCIFHASADEAPGSTAGGAASEGLPGVRISRAPGPGGAGVGIATFDADGWLGAARNAALVRVPGAAGQILITIYHDPVRVSETPRLQVVRLADAPTAAGPGSAAVAPPAVVPKAEAPPGELTAHIQRRGDVAHALAEWMGTPGSGNWIEGFAIAPTRPITAEDIEYQAVLGRGWMSPWVSGGQFCGSRGMALPILGLSVRLKPQAAARYRCRVWASFTDGSRTGPVTDGAVAEAESAAPLEAFRVEIVPVAESDIPDDGERALLAGARAAETKPPRRPRKPAAAPPPVVEAPAGTARPRRARDIAPPVEEAPPIEAVHPGRGRKAPGSRVDLLKARRQMVARRRARQEP</sequence>
<evidence type="ECO:0000313" key="2">
    <source>
        <dbReference type="EMBL" id="MBB2159416.1"/>
    </source>
</evidence>
<protein>
    <recommendedName>
        <fullName evidence="4">Hydrophobic W protein</fullName>
    </recommendedName>
</protein>